<evidence type="ECO:0000313" key="1">
    <source>
        <dbReference type="EMBL" id="MFC5582154.1"/>
    </source>
</evidence>
<evidence type="ECO:0000313" key="2">
    <source>
        <dbReference type="Proteomes" id="UP001596111"/>
    </source>
</evidence>
<proteinExistence type="predicted"/>
<comment type="caution">
    <text evidence="1">The sequence shown here is derived from an EMBL/GenBank/DDBJ whole genome shotgun (WGS) entry which is preliminary data.</text>
</comment>
<dbReference type="GO" id="GO:0016740">
    <property type="term" value="F:transferase activity"/>
    <property type="evidence" value="ECO:0007669"/>
    <property type="project" value="UniProtKB-KW"/>
</dbReference>
<dbReference type="EMBL" id="JBHSNG010000015">
    <property type="protein sequence ID" value="MFC5582154.1"/>
    <property type="molecule type" value="Genomic_DNA"/>
</dbReference>
<organism evidence="1 2">
    <name type="scientific">Rhodanobacter terrae</name>
    <dbReference type="NCBI Taxonomy" id="418647"/>
    <lineage>
        <taxon>Bacteria</taxon>
        <taxon>Pseudomonadati</taxon>
        <taxon>Pseudomonadota</taxon>
        <taxon>Gammaproteobacteria</taxon>
        <taxon>Lysobacterales</taxon>
        <taxon>Rhodanobacteraceae</taxon>
        <taxon>Rhodanobacter</taxon>
    </lineage>
</organism>
<dbReference type="PANTHER" id="PTHR10704">
    <property type="entry name" value="CARBOHYDRATE SULFOTRANSFERASE"/>
    <property type="match status" value="1"/>
</dbReference>
<reference evidence="2" key="1">
    <citation type="journal article" date="2019" name="Int. J. Syst. Evol. Microbiol.">
        <title>The Global Catalogue of Microorganisms (GCM) 10K type strain sequencing project: providing services to taxonomists for standard genome sequencing and annotation.</title>
        <authorList>
            <consortium name="The Broad Institute Genomics Platform"/>
            <consortium name="The Broad Institute Genome Sequencing Center for Infectious Disease"/>
            <person name="Wu L."/>
            <person name="Ma J."/>
        </authorList>
    </citation>
    <scope>NUCLEOTIDE SEQUENCE [LARGE SCALE GENOMIC DNA]</scope>
    <source>
        <strain evidence="2">CGMCC 1.13587</strain>
    </source>
</reference>
<dbReference type="Pfam" id="PF13469">
    <property type="entry name" value="Sulfotransfer_3"/>
    <property type="match status" value="1"/>
</dbReference>
<keyword evidence="1" id="KW-0808">Transferase</keyword>
<sequence length="334" mass="38060">MNRCILVFGMPRSGTTWIGKLFDSHPDTLYRHEPDSVRPLSLPLYPETRVAPQYREELEQFVASLPGLRSSKVVGKRPLFRKSYQSNVALCAYRLSVTVAKATSRVRSDFPCLYRPTAVGSERARLVWKSIESPGRLGVCVEALPHARAIHLMRHPCGYVASVLRGEASKRFDGLKPSADDLWLLKMLLATSVGRTKRLSLEDVERLTPEERLTWRWVLTQEKILADTARCERVLTLRYEDVCAEPLAMTRRMFEFTGIDWQSQTERFIGASTQAANTDYYSVFKNSKASADRWSSELAPPVIDRILRILHDNPVGRFYNDDLHVPTVLSDLMT</sequence>
<dbReference type="SUPFAM" id="SSF52540">
    <property type="entry name" value="P-loop containing nucleoside triphosphate hydrolases"/>
    <property type="match status" value="1"/>
</dbReference>
<dbReference type="Gene3D" id="3.40.50.300">
    <property type="entry name" value="P-loop containing nucleotide triphosphate hydrolases"/>
    <property type="match status" value="1"/>
</dbReference>
<dbReference type="RefSeq" id="WP_377327973.1">
    <property type="nucleotide sequence ID" value="NZ_JBHSNG010000015.1"/>
</dbReference>
<protein>
    <submittedName>
        <fullName evidence="1">Sulfotransferase family protein</fullName>
        <ecNumber evidence="1">2.8.2.-</ecNumber>
    </submittedName>
</protein>
<dbReference type="Proteomes" id="UP001596111">
    <property type="component" value="Unassembled WGS sequence"/>
</dbReference>
<name>A0ABW0SYJ1_9GAMM</name>
<dbReference type="EC" id="2.8.2.-" evidence="1"/>
<keyword evidence="2" id="KW-1185">Reference proteome</keyword>
<dbReference type="PANTHER" id="PTHR10704:SF44">
    <property type="entry name" value="LD35051P-RELATED"/>
    <property type="match status" value="1"/>
</dbReference>
<accession>A0ABW0SYJ1</accession>
<dbReference type="InterPro" id="IPR051135">
    <property type="entry name" value="Gal/GlcNAc/GalNAc_ST"/>
</dbReference>
<gene>
    <name evidence="1" type="ORF">ACFPPB_13605</name>
</gene>
<dbReference type="InterPro" id="IPR027417">
    <property type="entry name" value="P-loop_NTPase"/>
</dbReference>